<gene>
    <name evidence="8" type="ORF">IAC54_03175</name>
</gene>
<evidence type="ECO:0000256" key="6">
    <source>
        <dbReference type="ARBA" id="ARBA00023136"/>
    </source>
</evidence>
<dbReference type="PANTHER" id="PTHR43663">
    <property type="entry name" value="CHROMATE TRANSPORT PROTEIN-RELATED"/>
    <property type="match status" value="1"/>
</dbReference>
<keyword evidence="5 7" id="KW-1133">Transmembrane helix</keyword>
<sequence>MKILLQLFRTFFNIGAFTFGGGWAMVALMEKELVDKKRWIDREEFLDNLAIAQSLPGILAVNISILVGNKVYGRRGSVVAALGTILPSFIIILLIAIFFIKVYDNPVVERIFKGIRPAVVALIIAPTFSTAKAAKITVKTVWIPVAVACLITYAGLSPVVFVLMAIFGGILYCHVKRNRIKKVD</sequence>
<evidence type="ECO:0000256" key="2">
    <source>
        <dbReference type="ARBA" id="ARBA00005262"/>
    </source>
</evidence>
<evidence type="ECO:0000313" key="9">
    <source>
        <dbReference type="Proteomes" id="UP000823636"/>
    </source>
</evidence>
<evidence type="ECO:0000313" key="8">
    <source>
        <dbReference type="EMBL" id="MBO8437886.1"/>
    </source>
</evidence>
<feature type="transmembrane region" description="Helical" evidence="7">
    <location>
        <begin position="7"/>
        <end position="29"/>
    </location>
</feature>
<dbReference type="GO" id="GO:0005886">
    <property type="term" value="C:plasma membrane"/>
    <property type="evidence" value="ECO:0007669"/>
    <property type="project" value="UniProtKB-SubCell"/>
</dbReference>
<dbReference type="InterPro" id="IPR003370">
    <property type="entry name" value="Chromate_transpt"/>
</dbReference>
<comment type="similarity">
    <text evidence="2">Belongs to the chromate ion transporter (CHR) (TC 2.A.51) family.</text>
</comment>
<reference evidence="8" key="1">
    <citation type="submission" date="2020-10" db="EMBL/GenBank/DDBJ databases">
        <authorList>
            <person name="Gilroy R."/>
        </authorList>
    </citation>
    <scope>NUCLEOTIDE SEQUENCE</scope>
    <source>
        <strain evidence="8">G3-4614</strain>
    </source>
</reference>
<dbReference type="InterPro" id="IPR052518">
    <property type="entry name" value="CHR_Transporter"/>
</dbReference>
<keyword evidence="4 7" id="KW-0812">Transmembrane</keyword>
<evidence type="ECO:0000256" key="1">
    <source>
        <dbReference type="ARBA" id="ARBA00004651"/>
    </source>
</evidence>
<protein>
    <submittedName>
        <fullName evidence="8">Chromate transporter</fullName>
    </submittedName>
</protein>
<comment type="caution">
    <text evidence="8">The sequence shown here is derived from an EMBL/GenBank/DDBJ whole genome shotgun (WGS) entry which is preliminary data.</text>
</comment>
<dbReference type="GO" id="GO:0015109">
    <property type="term" value="F:chromate transmembrane transporter activity"/>
    <property type="evidence" value="ECO:0007669"/>
    <property type="project" value="InterPro"/>
</dbReference>
<organism evidence="8 9">
    <name type="scientific">Candidatus Caccoplasma merdipullorum</name>
    <dbReference type="NCBI Taxonomy" id="2840718"/>
    <lineage>
        <taxon>Bacteria</taxon>
        <taxon>Pseudomonadati</taxon>
        <taxon>Bacteroidota</taxon>
        <taxon>Bacteroidia</taxon>
        <taxon>Bacteroidales</taxon>
        <taxon>Bacteroidaceae</taxon>
        <taxon>Bacteroidaceae incertae sedis</taxon>
        <taxon>Candidatus Caccoplasma</taxon>
    </lineage>
</organism>
<evidence type="ECO:0000256" key="4">
    <source>
        <dbReference type="ARBA" id="ARBA00022692"/>
    </source>
</evidence>
<reference evidence="8" key="2">
    <citation type="journal article" date="2021" name="PeerJ">
        <title>Extensive microbial diversity within the chicken gut microbiome revealed by metagenomics and culture.</title>
        <authorList>
            <person name="Gilroy R."/>
            <person name="Ravi A."/>
            <person name="Getino M."/>
            <person name="Pursley I."/>
            <person name="Horton D.L."/>
            <person name="Alikhan N.F."/>
            <person name="Baker D."/>
            <person name="Gharbi K."/>
            <person name="Hall N."/>
            <person name="Watson M."/>
            <person name="Adriaenssens E.M."/>
            <person name="Foster-Nyarko E."/>
            <person name="Jarju S."/>
            <person name="Secka A."/>
            <person name="Antonio M."/>
            <person name="Oren A."/>
            <person name="Chaudhuri R.R."/>
            <person name="La Ragione R."/>
            <person name="Hildebrand F."/>
            <person name="Pallen M.J."/>
        </authorList>
    </citation>
    <scope>NUCLEOTIDE SEQUENCE</scope>
    <source>
        <strain evidence="8">G3-4614</strain>
    </source>
</reference>
<accession>A0A9D9H685</accession>
<evidence type="ECO:0000256" key="7">
    <source>
        <dbReference type="SAM" id="Phobius"/>
    </source>
</evidence>
<feature type="transmembrane region" description="Helical" evidence="7">
    <location>
        <begin position="49"/>
        <end position="67"/>
    </location>
</feature>
<evidence type="ECO:0000256" key="5">
    <source>
        <dbReference type="ARBA" id="ARBA00022989"/>
    </source>
</evidence>
<feature type="transmembrane region" description="Helical" evidence="7">
    <location>
        <begin position="79"/>
        <end position="100"/>
    </location>
</feature>
<dbReference type="PANTHER" id="PTHR43663:SF2">
    <property type="entry name" value="CHROMATE TRANSPORT PROTEIN-RELATED"/>
    <property type="match status" value="1"/>
</dbReference>
<evidence type="ECO:0000256" key="3">
    <source>
        <dbReference type="ARBA" id="ARBA00022475"/>
    </source>
</evidence>
<dbReference type="Pfam" id="PF02417">
    <property type="entry name" value="Chromate_transp"/>
    <property type="match status" value="1"/>
</dbReference>
<dbReference type="AlphaFoldDB" id="A0A9D9H685"/>
<proteinExistence type="inferred from homology"/>
<keyword evidence="6 7" id="KW-0472">Membrane</keyword>
<dbReference type="EMBL" id="JADIMW010000030">
    <property type="protein sequence ID" value="MBO8437886.1"/>
    <property type="molecule type" value="Genomic_DNA"/>
</dbReference>
<name>A0A9D9H685_9BACT</name>
<keyword evidence="3" id="KW-1003">Cell membrane</keyword>
<dbReference type="Proteomes" id="UP000823636">
    <property type="component" value="Unassembled WGS sequence"/>
</dbReference>
<comment type="subcellular location">
    <subcellularLocation>
        <location evidence="1">Cell membrane</location>
        <topology evidence="1">Multi-pass membrane protein</topology>
    </subcellularLocation>
</comment>
<feature type="transmembrane region" description="Helical" evidence="7">
    <location>
        <begin position="141"/>
        <end position="172"/>
    </location>
</feature>